<organism evidence="1 2">
    <name type="scientific">Gymnopus androsaceus JB14</name>
    <dbReference type="NCBI Taxonomy" id="1447944"/>
    <lineage>
        <taxon>Eukaryota</taxon>
        <taxon>Fungi</taxon>
        <taxon>Dikarya</taxon>
        <taxon>Basidiomycota</taxon>
        <taxon>Agaricomycotina</taxon>
        <taxon>Agaricomycetes</taxon>
        <taxon>Agaricomycetidae</taxon>
        <taxon>Agaricales</taxon>
        <taxon>Marasmiineae</taxon>
        <taxon>Omphalotaceae</taxon>
        <taxon>Gymnopus</taxon>
    </lineage>
</organism>
<feature type="non-terminal residue" evidence="1">
    <location>
        <position position="115"/>
    </location>
</feature>
<protein>
    <submittedName>
        <fullName evidence="1">Uncharacterized protein</fullName>
    </submittedName>
</protein>
<dbReference type="AlphaFoldDB" id="A0A6A4H137"/>
<proteinExistence type="predicted"/>
<accession>A0A6A4H137</accession>
<dbReference type="Proteomes" id="UP000799118">
    <property type="component" value="Unassembled WGS sequence"/>
</dbReference>
<dbReference type="OrthoDB" id="3263473at2759"/>
<name>A0A6A4H137_9AGAR</name>
<reference evidence="1" key="1">
    <citation type="journal article" date="2019" name="Environ. Microbiol.">
        <title>Fungal ecological strategies reflected in gene transcription - a case study of two litter decomposers.</title>
        <authorList>
            <person name="Barbi F."/>
            <person name="Kohler A."/>
            <person name="Barry K."/>
            <person name="Baskaran P."/>
            <person name="Daum C."/>
            <person name="Fauchery L."/>
            <person name="Ihrmark K."/>
            <person name="Kuo A."/>
            <person name="LaButti K."/>
            <person name="Lipzen A."/>
            <person name="Morin E."/>
            <person name="Grigoriev I.V."/>
            <person name="Henrissat B."/>
            <person name="Lindahl B."/>
            <person name="Martin F."/>
        </authorList>
    </citation>
    <scope>NUCLEOTIDE SEQUENCE</scope>
    <source>
        <strain evidence="1">JB14</strain>
    </source>
</reference>
<keyword evidence="2" id="KW-1185">Reference proteome</keyword>
<feature type="non-terminal residue" evidence="1">
    <location>
        <position position="1"/>
    </location>
</feature>
<dbReference type="EMBL" id="ML769637">
    <property type="protein sequence ID" value="KAE9391055.1"/>
    <property type="molecule type" value="Genomic_DNA"/>
</dbReference>
<evidence type="ECO:0000313" key="2">
    <source>
        <dbReference type="Proteomes" id="UP000799118"/>
    </source>
</evidence>
<gene>
    <name evidence="1" type="ORF">BT96DRAFT_770809</name>
</gene>
<sequence>RKGLGEGTRSTSWIWMDSGGDLIDQEALEEGIRVEWCKTHARAERWSEEVVLLEEEMRHCLVTLDVKAKEWEQWAYYDGPLLVGADEEHREGVAAFAASQAAVMCRIASQFTVSW</sequence>
<evidence type="ECO:0000313" key="1">
    <source>
        <dbReference type="EMBL" id="KAE9391055.1"/>
    </source>
</evidence>